<dbReference type="InterPro" id="IPR019108">
    <property type="entry name" value="Caa3_assmbl_CtaG-rel"/>
</dbReference>
<name>A0A544T4T2_9BACI</name>
<feature type="transmembrane region" description="Helical" evidence="6">
    <location>
        <begin position="188"/>
        <end position="208"/>
    </location>
</feature>
<feature type="transmembrane region" description="Helical" evidence="6">
    <location>
        <begin position="79"/>
        <end position="102"/>
    </location>
</feature>
<evidence type="ECO:0000256" key="1">
    <source>
        <dbReference type="ARBA" id="ARBA00004651"/>
    </source>
</evidence>
<feature type="transmembrane region" description="Helical" evidence="6">
    <location>
        <begin position="228"/>
        <end position="249"/>
    </location>
</feature>
<sequence length="266" mass="29827">MHTHDHSNEISDLVQIILVTPFVLGLIGYLLSVSISNKKKKQWPFYRVVLWIIGVVCASLSVIGPIADRSHEDFSAHMVGHLLLGMLAPLLMALGAPMTLILRTLPVHSARRLSYILRSGPISILHNPIFTSLINVGALWLLYTTELFPMMHENVLLYAFIHIHIFLAGYLFTISIIYIDPTPQRKSFIYRSVVLLMALAAHSILSKYLYAHPPDGISTAQAKLGGMIMYYGGDAIEVGLVCILCYQWYRNTRSKVKAANLQLQKN</sequence>
<comment type="subcellular location">
    <subcellularLocation>
        <location evidence="1">Cell membrane</location>
        <topology evidence="1">Multi-pass membrane protein</topology>
    </subcellularLocation>
</comment>
<evidence type="ECO:0000256" key="4">
    <source>
        <dbReference type="ARBA" id="ARBA00022989"/>
    </source>
</evidence>
<keyword evidence="5 6" id="KW-0472">Membrane</keyword>
<keyword evidence="3 6" id="KW-0812">Transmembrane</keyword>
<feature type="transmembrane region" description="Helical" evidence="6">
    <location>
        <begin position="155"/>
        <end position="179"/>
    </location>
</feature>
<evidence type="ECO:0000256" key="6">
    <source>
        <dbReference type="SAM" id="Phobius"/>
    </source>
</evidence>
<feature type="transmembrane region" description="Helical" evidence="6">
    <location>
        <begin position="123"/>
        <end position="143"/>
    </location>
</feature>
<evidence type="ECO:0000313" key="8">
    <source>
        <dbReference type="Proteomes" id="UP000317316"/>
    </source>
</evidence>
<feature type="transmembrane region" description="Helical" evidence="6">
    <location>
        <begin position="13"/>
        <end position="33"/>
    </location>
</feature>
<accession>A0A544T4T2</accession>
<keyword evidence="2" id="KW-1003">Cell membrane</keyword>
<evidence type="ECO:0000313" key="7">
    <source>
        <dbReference type="EMBL" id="TQR12462.1"/>
    </source>
</evidence>
<evidence type="ECO:0000256" key="2">
    <source>
        <dbReference type="ARBA" id="ARBA00022475"/>
    </source>
</evidence>
<feature type="transmembrane region" description="Helical" evidence="6">
    <location>
        <begin position="45"/>
        <end position="67"/>
    </location>
</feature>
<keyword evidence="8" id="KW-1185">Reference proteome</keyword>
<proteinExistence type="predicted"/>
<dbReference type="EMBL" id="VDGH01000007">
    <property type="protein sequence ID" value="TQR12462.1"/>
    <property type="molecule type" value="Genomic_DNA"/>
</dbReference>
<dbReference type="OrthoDB" id="5024156at2"/>
<organism evidence="7 8">
    <name type="scientific">Psychrobacillus lasiicapitis</name>
    <dbReference type="NCBI Taxonomy" id="1636719"/>
    <lineage>
        <taxon>Bacteria</taxon>
        <taxon>Bacillati</taxon>
        <taxon>Bacillota</taxon>
        <taxon>Bacilli</taxon>
        <taxon>Bacillales</taxon>
        <taxon>Bacillaceae</taxon>
        <taxon>Psychrobacillus</taxon>
    </lineage>
</organism>
<reference evidence="7 8" key="1">
    <citation type="submission" date="2019-05" db="EMBL/GenBank/DDBJ databases">
        <title>Psychrobacillus vulpis sp. nov., a new species isolated from feces of a red fox that inhabits in The Tablas de Daimiel Natural Park, Albacete, Spain.</title>
        <authorList>
            <person name="Rodriguez M."/>
            <person name="Reina J.C."/>
            <person name="Bejar V."/>
            <person name="Llamas I."/>
        </authorList>
    </citation>
    <scope>NUCLEOTIDE SEQUENCE [LARGE SCALE GENOMIC DNA]</scope>
    <source>
        <strain evidence="7 8">NEAU-3TGS17</strain>
    </source>
</reference>
<dbReference type="RefSeq" id="WP_142539242.1">
    <property type="nucleotide sequence ID" value="NZ_BMIE01000006.1"/>
</dbReference>
<comment type="caution">
    <text evidence="7">The sequence shown here is derived from an EMBL/GenBank/DDBJ whole genome shotgun (WGS) entry which is preliminary data.</text>
</comment>
<gene>
    <name evidence="7" type="ORF">FG382_12605</name>
</gene>
<dbReference type="Pfam" id="PF09678">
    <property type="entry name" value="Caa3_CtaG"/>
    <property type="match status" value="1"/>
</dbReference>
<keyword evidence="4 6" id="KW-1133">Transmembrane helix</keyword>
<evidence type="ECO:0000256" key="3">
    <source>
        <dbReference type="ARBA" id="ARBA00022692"/>
    </source>
</evidence>
<dbReference type="AlphaFoldDB" id="A0A544T4T2"/>
<dbReference type="Proteomes" id="UP000317316">
    <property type="component" value="Unassembled WGS sequence"/>
</dbReference>
<dbReference type="GO" id="GO:0005886">
    <property type="term" value="C:plasma membrane"/>
    <property type="evidence" value="ECO:0007669"/>
    <property type="project" value="UniProtKB-SubCell"/>
</dbReference>
<evidence type="ECO:0000256" key="5">
    <source>
        <dbReference type="ARBA" id="ARBA00023136"/>
    </source>
</evidence>
<protein>
    <submittedName>
        <fullName evidence="7">Cytochrome c oxidase assembly protein</fullName>
    </submittedName>
</protein>